<feature type="repeat" description="ANK" evidence="3">
    <location>
        <begin position="597"/>
        <end position="629"/>
    </location>
</feature>
<evidence type="ECO:0000256" key="1">
    <source>
        <dbReference type="ARBA" id="ARBA00022737"/>
    </source>
</evidence>
<dbReference type="InterPro" id="IPR050889">
    <property type="entry name" value="Dendritic_Spine_Reg/Scaffold"/>
</dbReference>
<dbReference type="InterPro" id="IPR036770">
    <property type="entry name" value="Ankyrin_rpt-contain_sf"/>
</dbReference>
<dbReference type="PROSITE" id="PS50088">
    <property type="entry name" value="ANK_REPEAT"/>
    <property type="match status" value="1"/>
</dbReference>
<accession>A0AAD5SJ99</accession>
<keyword evidence="5" id="KW-1185">Reference proteome</keyword>
<name>A0AAD5SJ99_9FUNG</name>
<protein>
    <submittedName>
        <fullName evidence="4">Uncharacterized protein</fullName>
    </submittedName>
</protein>
<evidence type="ECO:0000313" key="5">
    <source>
        <dbReference type="Proteomes" id="UP001212841"/>
    </source>
</evidence>
<evidence type="ECO:0000313" key="4">
    <source>
        <dbReference type="EMBL" id="KAJ3055721.1"/>
    </source>
</evidence>
<dbReference type="Proteomes" id="UP001212841">
    <property type="component" value="Unassembled WGS sequence"/>
</dbReference>
<reference evidence="4" key="1">
    <citation type="submission" date="2020-05" db="EMBL/GenBank/DDBJ databases">
        <title>Phylogenomic resolution of chytrid fungi.</title>
        <authorList>
            <person name="Stajich J.E."/>
            <person name="Amses K."/>
            <person name="Simmons R."/>
            <person name="Seto K."/>
            <person name="Myers J."/>
            <person name="Bonds A."/>
            <person name="Quandt C.A."/>
            <person name="Barry K."/>
            <person name="Liu P."/>
            <person name="Grigoriev I."/>
            <person name="Longcore J.E."/>
            <person name="James T.Y."/>
        </authorList>
    </citation>
    <scope>NUCLEOTIDE SEQUENCE</scope>
    <source>
        <strain evidence="4">JEL0318</strain>
    </source>
</reference>
<dbReference type="SUPFAM" id="SSF48403">
    <property type="entry name" value="Ankyrin repeat"/>
    <property type="match status" value="1"/>
</dbReference>
<dbReference type="EMBL" id="JADGJD010000065">
    <property type="protein sequence ID" value="KAJ3055721.1"/>
    <property type="molecule type" value="Genomic_DNA"/>
</dbReference>
<dbReference type="AlphaFoldDB" id="A0AAD5SJ99"/>
<sequence>MNFNADILSMIDQHLDDTTRTRARRTGRLGQAFRPAVGPHVQEFHALKELWDVVRDPKTPASKVQFILRREHWTDAHLVAILADLIMTAFARQGPGSTNTLHALRKFLPLLRARFRNPSACDDVIREKISTTLSESVEGLSWAQLNGMYILAGFDHGLKEFIASRCLAKVTGNGNPLHRLIRVLRHENTEGAGEVLAHAGAQLVARLSNGYDVTDYTNFLLRERPQLIFDIFRKFTFTPEISDLFMKKMFSDPFGAAHLMMAFAIKEGSPEVGEMVLRFCDGVGGISNDRLSKVLEGPCPITTLLWLCRKQPDLARWYQQKLQLTHRQERILKIGYSAIGGTTLDAAGTDLVRSMEHIPPEQKGEYLSLLLQEQRKHFAHISRIVMIEYAERERISLDDRAIDNIIEAVNAESSPHIQDVLERAAGICYLDSVGKQDEIRPGVRSFVESQLRAALQNGSSREEEIKQLQKKMRSEAGWITWLRGRSVKRVIGWRGGLDVTVRTFLSQGEVGVDAPEGPPPARILWHPRPSPPSLSPVRPRRLRLRVSSPRRHVAVVRALVKMGTKHADVALQYAAKLGRAPVCDFLIACAGATVHRAEEVALRVASRAGHVDVVDFLLSHGADAAVRNSKPVRLAASGGHCQVISHLLDGDAQPTAAALIAACAGDKPDVVALLLQRGAPANNVSALDRAIDIRNTLPLRLLLQHRLDPAWARRRLLEQDRTEHVCVTKKFEKEPDKPEGRLSQLLSALGLMADSVH</sequence>
<keyword evidence="2 3" id="KW-0040">ANK repeat</keyword>
<comment type="caution">
    <text evidence="4">The sequence shown here is derived from an EMBL/GenBank/DDBJ whole genome shotgun (WGS) entry which is preliminary data.</text>
</comment>
<organism evidence="4 5">
    <name type="scientific">Rhizophlyctis rosea</name>
    <dbReference type="NCBI Taxonomy" id="64517"/>
    <lineage>
        <taxon>Eukaryota</taxon>
        <taxon>Fungi</taxon>
        <taxon>Fungi incertae sedis</taxon>
        <taxon>Chytridiomycota</taxon>
        <taxon>Chytridiomycota incertae sedis</taxon>
        <taxon>Chytridiomycetes</taxon>
        <taxon>Rhizophlyctidales</taxon>
        <taxon>Rhizophlyctidaceae</taxon>
        <taxon>Rhizophlyctis</taxon>
    </lineage>
</organism>
<dbReference type="SMART" id="SM00248">
    <property type="entry name" value="ANK"/>
    <property type="match status" value="4"/>
</dbReference>
<dbReference type="Gene3D" id="1.25.40.20">
    <property type="entry name" value="Ankyrin repeat-containing domain"/>
    <property type="match status" value="1"/>
</dbReference>
<dbReference type="Pfam" id="PF00023">
    <property type="entry name" value="Ank"/>
    <property type="match status" value="1"/>
</dbReference>
<evidence type="ECO:0000256" key="2">
    <source>
        <dbReference type="ARBA" id="ARBA00023043"/>
    </source>
</evidence>
<dbReference type="PROSITE" id="PS50297">
    <property type="entry name" value="ANK_REP_REGION"/>
    <property type="match status" value="1"/>
</dbReference>
<evidence type="ECO:0000256" key="3">
    <source>
        <dbReference type="PROSITE-ProRule" id="PRU00023"/>
    </source>
</evidence>
<keyword evidence="1" id="KW-0677">Repeat</keyword>
<dbReference type="PANTHER" id="PTHR24166:SF48">
    <property type="entry name" value="PROTEIN VAPYRIN"/>
    <property type="match status" value="1"/>
</dbReference>
<dbReference type="PANTHER" id="PTHR24166">
    <property type="entry name" value="ROLLING PEBBLES, ISOFORM B"/>
    <property type="match status" value="1"/>
</dbReference>
<proteinExistence type="predicted"/>
<gene>
    <name evidence="4" type="ORF">HK097_009606</name>
</gene>
<dbReference type="InterPro" id="IPR002110">
    <property type="entry name" value="Ankyrin_rpt"/>
</dbReference>